<comment type="caution">
    <text evidence="2">The sequence shown here is derived from an EMBL/GenBank/DDBJ whole genome shotgun (WGS) entry which is preliminary data.</text>
</comment>
<evidence type="ECO:0000313" key="2">
    <source>
        <dbReference type="EMBL" id="KAK2150231.1"/>
    </source>
</evidence>
<dbReference type="Proteomes" id="UP001208570">
    <property type="component" value="Unassembled WGS sequence"/>
</dbReference>
<feature type="chain" id="PRO_5042269410" evidence="1">
    <location>
        <begin position="21"/>
        <end position="47"/>
    </location>
</feature>
<keyword evidence="3" id="KW-1185">Reference proteome</keyword>
<protein>
    <submittedName>
        <fullName evidence="2">Uncharacterized protein</fullName>
    </submittedName>
</protein>
<name>A0AAD9JCT4_9ANNE</name>
<evidence type="ECO:0000313" key="3">
    <source>
        <dbReference type="Proteomes" id="UP001208570"/>
    </source>
</evidence>
<feature type="signal peptide" evidence="1">
    <location>
        <begin position="1"/>
        <end position="20"/>
    </location>
</feature>
<evidence type="ECO:0000256" key="1">
    <source>
        <dbReference type="SAM" id="SignalP"/>
    </source>
</evidence>
<organism evidence="2 3">
    <name type="scientific">Paralvinella palmiformis</name>
    <dbReference type="NCBI Taxonomy" id="53620"/>
    <lineage>
        <taxon>Eukaryota</taxon>
        <taxon>Metazoa</taxon>
        <taxon>Spiralia</taxon>
        <taxon>Lophotrochozoa</taxon>
        <taxon>Annelida</taxon>
        <taxon>Polychaeta</taxon>
        <taxon>Sedentaria</taxon>
        <taxon>Canalipalpata</taxon>
        <taxon>Terebellida</taxon>
        <taxon>Terebelliformia</taxon>
        <taxon>Alvinellidae</taxon>
        <taxon>Paralvinella</taxon>
    </lineage>
</organism>
<sequence length="47" mass="5194">MVTLGVISMMVLIMIDCALCQTENEQPACKERTVTPGRLGQCDYYPA</sequence>
<dbReference type="EMBL" id="JAODUP010000417">
    <property type="protein sequence ID" value="KAK2150231.1"/>
    <property type="molecule type" value="Genomic_DNA"/>
</dbReference>
<dbReference type="AlphaFoldDB" id="A0AAD9JCT4"/>
<gene>
    <name evidence="2" type="ORF">LSH36_417g05005</name>
</gene>
<proteinExistence type="predicted"/>
<keyword evidence="1" id="KW-0732">Signal</keyword>
<accession>A0AAD9JCT4</accession>
<reference evidence="2" key="1">
    <citation type="journal article" date="2023" name="Mol. Biol. Evol.">
        <title>Third-Generation Sequencing Reveals the Adaptive Role of the Epigenome in Three Deep-Sea Polychaetes.</title>
        <authorList>
            <person name="Perez M."/>
            <person name="Aroh O."/>
            <person name="Sun Y."/>
            <person name="Lan Y."/>
            <person name="Juniper S.K."/>
            <person name="Young C.R."/>
            <person name="Angers B."/>
            <person name="Qian P.Y."/>
        </authorList>
    </citation>
    <scope>NUCLEOTIDE SEQUENCE</scope>
    <source>
        <strain evidence="2">P08H-3</strain>
    </source>
</reference>